<sequence>MAGRAGAVVGAHRRRSRARGRGYDRTARPPVYLSQQRSAATGERFQALAPVAVCAFLKGYGYETRSDTDMWLLRPGVATGVSTPTLTMEVAGHEERGGHTWYQLKTSLEFSGAARAPLRWSSERRLSSLREELHDRVKEVLGQNYTAHFLKTPFALKGGLPGTTSRLNAWFGSLGKVVNKGEAPPSLVALLLQFLEAPHPPEEIPEADHEDEEQADGPASEPPVLAAPAEQAEVPQGAKPTEESELEEIELSLSE</sequence>
<dbReference type="Proteomes" id="UP001642484">
    <property type="component" value="Unassembled WGS sequence"/>
</dbReference>
<organism evidence="2 3">
    <name type="scientific">Durusdinium trenchii</name>
    <dbReference type="NCBI Taxonomy" id="1381693"/>
    <lineage>
        <taxon>Eukaryota</taxon>
        <taxon>Sar</taxon>
        <taxon>Alveolata</taxon>
        <taxon>Dinophyceae</taxon>
        <taxon>Suessiales</taxon>
        <taxon>Symbiodiniaceae</taxon>
        <taxon>Durusdinium</taxon>
    </lineage>
</organism>
<evidence type="ECO:0000256" key="1">
    <source>
        <dbReference type="SAM" id="MobiDB-lite"/>
    </source>
</evidence>
<comment type="caution">
    <text evidence="2">The sequence shown here is derived from an EMBL/GenBank/DDBJ whole genome shotgun (WGS) entry which is preliminary data.</text>
</comment>
<keyword evidence="3" id="KW-1185">Reference proteome</keyword>
<name>A0ABP0LLB3_9DINO</name>
<proteinExistence type="predicted"/>
<feature type="compositionally biased region" description="Acidic residues" evidence="1">
    <location>
        <begin position="203"/>
        <end position="215"/>
    </location>
</feature>
<evidence type="ECO:0000313" key="3">
    <source>
        <dbReference type="Proteomes" id="UP001642484"/>
    </source>
</evidence>
<reference evidence="2 3" key="1">
    <citation type="submission" date="2024-02" db="EMBL/GenBank/DDBJ databases">
        <authorList>
            <person name="Chen Y."/>
            <person name="Shah S."/>
            <person name="Dougan E. K."/>
            <person name="Thang M."/>
            <person name="Chan C."/>
        </authorList>
    </citation>
    <scope>NUCLEOTIDE SEQUENCE [LARGE SCALE GENOMIC DNA]</scope>
</reference>
<dbReference type="EMBL" id="CAXAMN010012991">
    <property type="protein sequence ID" value="CAK9039561.1"/>
    <property type="molecule type" value="Genomic_DNA"/>
</dbReference>
<accession>A0ABP0LLB3</accession>
<feature type="compositionally biased region" description="Acidic residues" evidence="1">
    <location>
        <begin position="243"/>
        <end position="255"/>
    </location>
</feature>
<evidence type="ECO:0000313" key="2">
    <source>
        <dbReference type="EMBL" id="CAK9039561.1"/>
    </source>
</evidence>
<feature type="compositionally biased region" description="Low complexity" evidence="1">
    <location>
        <begin position="1"/>
        <end position="10"/>
    </location>
</feature>
<protein>
    <submittedName>
        <fullName evidence="2">Uncharacterized protein</fullName>
    </submittedName>
</protein>
<feature type="compositionally biased region" description="Basic residues" evidence="1">
    <location>
        <begin position="11"/>
        <end position="20"/>
    </location>
</feature>
<feature type="region of interest" description="Disordered" evidence="1">
    <location>
        <begin position="200"/>
        <end position="255"/>
    </location>
</feature>
<feature type="region of interest" description="Disordered" evidence="1">
    <location>
        <begin position="1"/>
        <end position="26"/>
    </location>
</feature>
<gene>
    <name evidence="2" type="ORF">CCMP2556_LOCUS21434</name>
</gene>